<evidence type="ECO:0000256" key="2">
    <source>
        <dbReference type="ARBA" id="ARBA00023127"/>
    </source>
</evidence>
<comment type="similarity">
    <text evidence="4">Belongs to the cyclin family.</text>
</comment>
<sequence>MATSSMYVDENVENRGCKGKMPVLRQTRSERKVLGEIKNVIHTKQETKTTANPQEETPIPKKVARENNFLNVTAYVNDIYKHLRRIEKKLLVSENHLEGQQITEKTRAVLVDWLVKIQSHFQLLQETLQLTVHIIDSYIEKSKSVTNNNAQLIGLAAIFLASKYEETDALEVADLLFVCNEELQEHEILKAEGEILKCLDYNLGHPVPLHFIRRYSRVAGATPAEHSLAKYISDMTLLDAAFCHVKPSMIAATSVVLAFCVARNKIHPEFWTVGLIHFSTYKLSDFFDLIPKIATLIVDSSSSKLQSIRRKYSKAQSYCVSLMPGVQPVTGIINQFCEKSHSIIK</sequence>
<dbReference type="PANTHER" id="PTHR10177">
    <property type="entry name" value="CYCLINS"/>
    <property type="match status" value="1"/>
</dbReference>
<dbReference type="Pfam" id="PF02984">
    <property type="entry name" value="Cyclin_C"/>
    <property type="match status" value="1"/>
</dbReference>
<evidence type="ECO:0000256" key="4">
    <source>
        <dbReference type="RuleBase" id="RU000383"/>
    </source>
</evidence>
<organism evidence="7 8">
    <name type="scientific">Cimex lectularius</name>
    <name type="common">Bed bug</name>
    <name type="synonym">Acanthia lectularia</name>
    <dbReference type="NCBI Taxonomy" id="79782"/>
    <lineage>
        <taxon>Eukaryota</taxon>
        <taxon>Metazoa</taxon>
        <taxon>Ecdysozoa</taxon>
        <taxon>Arthropoda</taxon>
        <taxon>Hexapoda</taxon>
        <taxon>Insecta</taxon>
        <taxon>Pterygota</taxon>
        <taxon>Neoptera</taxon>
        <taxon>Paraneoptera</taxon>
        <taxon>Hemiptera</taxon>
        <taxon>Heteroptera</taxon>
        <taxon>Panheteroptera</taxon>
        <taxon>Cimicomorpha</taxon>
        <taxon>Cimicidae</taxon>
        <taxon>Cimex</taxon>
    </lineage>
</organism>
<dbReference type="GO" id="GO:0005634">
    <property type="term" value="C:nucleus"/>
    <property type="evidence" value="ECO:0007669"/>
    <property type="project" value="UniProtKB-ARBA"/>
</dbReference>
<dbReference type="InterPro" id="IPR039361">
    <property type="entry name" value="Cyclin"/>
</dbReference>
<dbReference type="RefSeq" id="XP_014248918.1">
    <property type="nucleotide sequence ID" value="XM_014393432.2"/>
</dbReference>
<evidence type="ECO:0000313" key="7">
    <source>
        <dbReference type="EnsemblMetazoa" id="XP_014248918.1"/>
    </source>
</evidence>
<accession>A0A8I6TE87</accession>
<feature type="domain" description="Cyclin C-terminal" evidence="6">
    <location>
        <begin position="206"/>
        <end position="326"/>
    </location>
</feature>
<dbReference type="GO" id="GO:0051301">
    <property type="term" value="P:cell division"/>
    <property type="evidence" value="ECO:0007669"/>
    <property type="project" value="UniProtKB-KW"/>
</dbReference>
<dbReference type="InterPro" id="IPR046965">
    <property type="entry name" value="Cyclin_A/B-like"/>
</dbReference>
<dbReference type="Proteomes" id="UP000494040">
    <property type="component" value="Unassembled WGS sequence"/>
</dbReference>
<keyword evidence="8" id="KW-1185">Reference proteome</keyword>
<dbReference type="Pfam" id="PF00134">
    <property type="entry name" value="Cyclin_N"/>
    <property type="match status" value="1"/>
</dbReference>
<proteinExistence type="inferred from homology"/>
<keyword evidence="2 4" id="KW-0195">Cyclin</keyword>
<evidence type="ECO:0008006" key="9">
    <source>
        <dbReference type="Google" id="ProtNLM"/>
    </source>
</evidence>
<keyword evidence="1" id="KW-0132">Cell division</keyword>
<evidence type="ECO:0000256" key="3">
    <source>
        <dbReference type="ARBA" id="ARBA00023306"/>
    </source>
</evidence>
<dbReference type="InterPro" id="IPR004367">
    <property type="entry name" value="Cyclin_C-dom"/>
</dbReference>
<keyword evidence="3" id="KW-0131">Cell cycle</keyword>
<dbReference type="FunFam" id="1.10.472.10:FF:000001">
    <property type="entry name" value="G2/mitotic-specific cyclin"/>
    <property type="match status" value="1"/>
</dbReference>
<dbReference type="SMART" id="SM01332">
    <property type="entry name" value="Cyclin_C"/>
    <property type="match status" value="1"/>
</dbReference>
<dbReference type="AlphaFoldDB" id="A0A8I6TE87"/>
<evidence type="ECO:0000313" key="8">
    <source>
        <dbReference type="Proteomes" id="UP000494040"/>
    </source>
</evidence>
<dbReference type="GeneID" id="106666329"/>
<dbReference type="GO" id="GO:0044772">
    <property type="term" value="P:mitotic cell cycle phase transition"/>
    <property type="evidence" value="ECO:0007669"/>
    <property type="project" value="InterPro"/>
</dbReference>
<dbReference type="InterPro" id="IPR036915">
    <property type="entry name" value="Cyclin-like_sf"/>
</dbReference>
<dbReference type="InterPro" id="IPR006671">
    <property type="entry name" value="Cyclin_N"/>
</dbReference>
<dbReference type="InterPro" id="IPR013763">
    <property type="entry name" value="Cyclin-like_dom"/>
</dbReference>
<dbReference type="SUPFAM" id="SSF47954">
    <property type="entry name" value="Cyclin-like"/>
    <property type="match status" value="2"/>
</dbReference>
<protein>
    <recommendedName>
        <fullName evidence="9">Cyclin B</fullName>
    </recommendedName>
</protein>
<evidence type="ECO:0000259" key="5">
    <source>
        <dbReference type="SMART" id="SM00385"/>
    </source>
</evidence>
<dbReference type="EnsemblMetazoa" id="XM_014393432.2">
    <property type="protein sequence ID" value="XP_014248918.1"/>
    <property type="gene ID" value="LOC106666329"/>
</dbReference>
<feature type="domain" description="Cyclin-like" evidence="5">
    <location>
        <begin position="210"/>
        <end position="295"/>
    </location>
</feature>
<feature type="domain" description="Cyclin-like" evidence="5">
    <location>
        <begin position="112"/>
        <end position="197"/>
    </location>
</feature>
<dbReference type="GO" id="GO:0016538">
    <property type="term" value="F:cyclin-dependent protein serine/threonine kinase regulator activity"/>
    <property type="evidence" value="ECO:0007669"/>
    <property type="project" value="InterPro"/>
</dbReference>
<evidence type="ECO:0000259" key="6">
    <source>
        <dbReference type="SMART" id="SM01332"/>
    </source>
</evidence>
<dbReference type="OrthoDB" id="5590282at2759"/>
<name>A0A8I6TE87_CIMLE</name>
<dbReference type="SMART" id="SM00385">
    <property type="entry name" value="CYCLIN"/>
    <property type="match status" value="2"/>
</dbReference>
<dbReference type="Gene3D" id="1.10.472.10">
    <property type="entry name" value="Cyclin-like"/>
    <property type="match status" value="2"/>
</dbReference>
<dbReference type="OMA" id="YYEMCHY"/>
<dbReference type="KEGG" id="clec:106666329"/>
<reference evidence="7" key="1">
    <citation type="submission" date="2022-01" db="UniProtKB">
        <authorList>
            <consortium name="EnsemblMetazoa"/>
        </authorList>
    </citation>
    <scope>IDENTIFICATION</scope>
</reference>
<dbReference type="PIRSF" id="PIRSF001771">
    <property type="entry name" value="Cyclin_A_B_D_E"/>
    <property type="match status" value="1"/>
</dbReference>
<evidence type="ECO:0000256" key="1">
    <source>
        <dbReference type="ARBA" id="ARBA00022618"/>
    </source>
</evidence>